<feature type="chain" id="PRO_5045476582" evidence="2">
    <location>
        <begin position="37"/>
        <end position="251"/>
    </location>
</feature>
<evidence type="ECO:0000313" key="3">
    <source>
        <dbReference type="EMBL" id="KAK7555763.1"/>
    </source>
</evidence>
<feature type="region of interest" description="Disordered" evidence="1">
    <location>
        <begin position="167"/>
        <end position="251"/>
    </location>
</feature>
<comment type="caution">
    <text evidence="3">The sequence shown here is derived from an EMBL/GenBank/DDBJ whole genome shotgun (WGS) entry which is preliminary data.</text>
</comment>
<sequence>MACFFGTARVFGRSRRFALLCFALLCFALTPPSCSTLPRVLWIRRFTFCLLHYSCVRFSVCLALRHSPGHTKPKQQTAPFSPWCGVSCHLRQLSALHLAPFPHRTTTTHDTTRRNAPHRKTTLLLVSSRLGSAWFGFSPVRRHRTTPPVLLPLLLLGVCQPAVEASPRLASPHRTNPSFSSTRLVSSSTPRHTPHTSNLPQPTGRTNGRVAKAPAPATATANARTQVQTQRATRGPTAAPVAAPTGVDQGP</sequence>
<proteinExistence type="predicted"/>
<feature type="compositionally biased region" description="Low complexity" evidence="1">
    <location>
        <begin position="231"/>
        <end position="251"/>
    </location>
</feature>
<evidence type="ECO:0000256" key="2">
    <source>
        <dbReference type="SAM" id="SignalP"/>
    </source>
</evidence>
<gene>
    <name evidence="3" type="ORF">IWX46DRAFT_140086</name>
</gene>
<accession>A0ABR1MPV4</accession>
<keyword evidence="2" id="KW-0732">Signal</keyword>
<name>A0ABR1MPV4_9PEZI</name>
<feature type="signal peptide" evidence="2">
    <location>
        <begin position="1"/>
        <end position="36"/>
    </location>
</feature>
<feature type="compositionally biased region" description="Low complexity" evidence="1">
    <location>
        <begin position="211"/>
        <end position="223"/>
    </location>
</feature>
<keyword evidence="4" id="KW-1185">Reference proteome</keyword>
<feature type="compositionally biased region" description="Low complexity" evidence="1">
    <location>
        <begin position="178"/>
        <end position="197"/>
    </location>
</feature>
<dbReference type="Proteomes" id="UP001365128">
    <property type="component" value="Unassembled WGS sequence"/>
</dbReference>
<reference evidence="3 4" key="1">
    <citation type="submission" date="2024-04" db="EMBL/GenBank/DDBJ databases">
        <title>Phyllosticta paracitricarpa is synonymous to the EU quarantine fungus P. citricarpa based on phylogenomic analyses.</title>
        <authorList>
            <consortium name="Lawrence Berkeley National Laboratory"/>
            <person name="Van Ingen-Buijs V.A."/>
            <person name="Van Westerhoven A.C."/>
            <person name="Haridas S."/>
            <person name="Skiadas P."/>
            <person name="Martin F."/>
            <person name="Groenewald J.Z."/>
            <person name="Crous P.W."/>
            <person name="Seidl M.F."/>
        </authorList>
    </citation>
    <scope>NUCLEOTIDE SEQUENCE [LARGE SCALE GENOMIC DNA]</scope>
    <source>
        <strain evidence="3 4">CBS 122670</strain>
    </source>
</reference>
<dbReference type="EMBL" id="JBBPDW010000002">
    <property type="protein sequence ID" value="KAK7555763.1"/>
    <property type="molecule type" value="Genomic_DNA"/>
</dbReference>
<evidence type="ECO:0000313" key="4">
    <source>
        <dbReference type="Proteomes" id="UP001365128"/>
    </source>
</evidence>
<protein>
    <submittedName>
        <fullName evidence="3">Uncharacterized protein</fullName>
    </submittedName>
</protein>
<organism evidence="3 4">
    <name type="scientific">Phyllosticta citricarpa</name>
    <dbReference type="NCBI Taxonomy" id="55181"/>
    <lineage>
        <taxon>Eukaryota</taxon>
        <taxon>Fungi</taxon>
        <taxon>Dikarya</taxon>
        <taxon>Ascomycota</taxon>
        <taxon>Pezizomycotina</taxon>
        <taxon>Dothideomycetes</taxon>
        <taxon>Dothideomycetes incertae sedis</taxon>
        <taxon>Botryosphaeriales</taxon>
        <taxon>Phyllostictaceae</taxon>
        <taxon>Phyllosticta</taxon>
    </lineage>
</organism>
<evidence type="ECO:0000256" key="1">
    <source>
        <dbReference type="SAM" id="MobiDB-lite"/>
    </source>
</evidence>